<name>A0A1V1P8M9_9BACT</name>
<sequence>MILLFQAILDKLYEPRYLDSSQRSFLYQTFGLDNTDDILEFFRSGSQDVMTFLDWLFFPDITFQRHIESILSGKSLSKTTHSALIDQLCSAKITSTIQISSQQNLTIVIEPELISTFVFRLALHRFIPDPFHQISFKNDF</sequence>
<comment type="caution">
    <text evidence="1">The sequence shown here is derived from an EMBL/GenBank/DDBJ whole genome shotgun (WGS) entry which is preliminary data.</text>
</comment>
<dbReference type="EMBL" id="ATBP01000317">
    <property type="protein sequence ID" value="ETR71116.1"/>
    <property type="molecule type" value="Genomic_DNA"/>
</dbReference>
<reference evidence="2" key="1">
    <citation type="submission" date="2012-11" db="EMBL/GenBank/DDBJ databases">
        <authorList>
            <person name="Lucero-Rivera Y.E."/>
            <person name="Tovar-Ramirez D."/>
        </authorList>
    </citation>
    <scope>NUCLEOTIDE SEQUENCE [LARGE SCALE GENOMIC DNA]</scope>
    <source>
        <strain evidence="2">Araruama</strain>
    </source>
</reference>
<accession>A0A1V1P8M9</accession>
<feature type="non-terminal residue" evidence="1">
    <location>
        <position position="140"/>
    </location>
</feature>
<protein>
    <submittedName>
        <fullName evidence="1">Uncharacterized protein</fullName>
    </submittedName>
</protein>
<dbReference type="AlphaFoldDB" id="A0A1V1P8M9"/>
<dbReference type="Proteomes" id="UP000189670">
    <property type="component" value="Unassembled WGS sequence"/>
</dbReference>
<proteinExistence type="predicted"/>
<organism evidence="1 2">
    <name type="scientific">Candidatus Magnetoglobus multicellularis str. Araruama</name>
    <dbReference type="NCBI Taxonomy" id="890399"/>
    <lineage>
        <taxon>Bacteria</taxon>
        <taxon>Pseudomonadati</taxon>
        <taxon>Thermodesulfobacteriota</taxon>
        <taxon>Desulfobacteria</taxon>
        <taxon>Desulfobacterales</taxon>
        <taxon>Desulfobacteraceae</taxon>
        <taxon>Candidatus Magnetoglobus</taxon>
    </lineage>
</organism>
<evidence type="ECO:0000313" key="1">
    <source>
        <dbReference type="EMBL" id="ETR71116.1"/>
    </source>
</evidence>
<gene>
    <name evidence="1" type="ORF">OMM_08318</name>
</gene>
<evidence type="ECO:0000313" key="2">
    <source>
        <dbReference type="Proteomes" id="UP000189670"/>
    </source>
</evidence>